<evidence type="ECO:0008006" key="5">
    <source>
        <dbReference type="Google" id="ProtNLM"/>
    </source>
</evidence>
<dbReference type="RefSeq" id="WP_183217975.1">
    <property type="nucleotide sequence ID" value="NZ_CAJFZW010000021.1"/>
</dbReference>
<accession>A0A7W9F9H8</accession>
<dbReference type="AlphaFoldDB" id="A0A7W9F9H8"/>
<gene>
    <name evidence="3" type="ORF">GGQ93_002945</name>
</gene>
<protein>
    <recommendedName>
        <fullName evidence="5">Peptidase S1</fullName>
    </recommendedName>
</protein>
<keyword evidence="2" id="KW-0732">Signal</keyword>
<dbReference type="EMBL" id="JACHOQ010000011">
    <property type="protein sequence ID" value="MBB5741206.1"/>
    <property type="molecule type" value="Genomic_DNA"/>
</dbReference>
<evidence type="ECO:0000313" key="3">
    <source>
        <dbReference type="EMBL" id="MBB5741206.1"/>
    </source>
</evidence>
<evidence type="ECO:0000313" key="4">
    <source>
        <dbReference type="Proteomes" id="UP000527324"/>
    </source>
</evidence>
<reference evidence="3 4" key="1">
    <citation type="submission" date="2020-08" db="EMBL/GenBank/DDBJ databases">
        <title>Genomic Encyclopedia of Type Strains, Phase IV (KMG-IV): sequencing the most valuable type-strain genomes for metagenomic binning, comparative biology and taxonomic classification.</title>
        <authorList>
            <person name="Goeker M."/>
        </authorList>
    </citation>
    <scope>NUCLEOTIDE SEQUENCE [LARGE SCALE GENOMIC DNA]</scope>
    <source>
        <strain evidence="3 4">DSM 4731</strain>
    </source>
</reference>
<organism evidence="3 4">
    <name type="scientific">Brevundimonas aurantiaca</name>
    <dbReference type="NCBI Taxonomy" id="74316"/>
    <lineage>
        <taxon>Bacteria</taxon>
        <taxon>Pseudomonadati</taxon>
        <taxon>Pseudomonadota</taxon>
        <taxon>Alphaproteobacteria</taxon>
        <taxon>Caulobacterales</taxon>
        <taxon>Caulobacteraceae</taxon>
        <taxon>Brevundimonas</taxon>
    </lineage>
</organism>
<comment type="caution">
    <text evidence="3">The sequence shown here is derived from an EMBL/GenBank/DDBJ whole genome shotgun (WGS) entry which is preliminary data.</text>
</comment>
<evidence type="ECO:0000256" key="2">
    <source>
        <dbReference type="SAM" id="SignalP"/>
    </source>
</evidence>
<name>A0A7W9F9H8_9CAUL</name>
<feature type="signal peptide" evidence="2">
    <location>
        <begin position="1"/>
        <end position="21"/>
    </location>
</feature>
<evidence type="ECO:0000256" key="1">
    <source>
        <dbReference type="SAM" id="MobiDB-lite"/>
    </source>
</evidence>
<dbReference type="Proteomes" id="UP000527324">
    <property type="component" value="Unassembled WGS sequence"/>
</dbReference>
<keyword evidence="4" id="KW-1185">Reference proteome</keyword>
<feature type="region of interest" description="Disordered" evidence="1">
    <location>
        <begin position="155"/>
        <end position="177"/>
    </location>
</feature>
<feature type="chain" id="PRO_5031088162" description="Peptidase S1" evidence="2">
    <location>
        <begin position="22"/>
        <end position="296"/>
    </location>
</feature>
<sequence>MKRIAAAAVAALMFTPGVALAQKSGSRPDFTLSPNYGEVELESGFTPDPWTKSILAGGSVAASAARSGCEGSVSAAPDLQLTYEAGELDLTIRATASEDTTLLINTPDGQWLCDDDSGGDLNPQVLISDPQSGRYDIWLGTYNDKMVQATLEVSELGGSSSGGGESPDTDKEPNYGSVRLRTGFTPDPHEKSILAGGSVPAANAKAGCEGSVSAAPDYQVFFEAGNLDLTFLVEASEDTTLLINTPNGRWYCDDDSGGSLNPKVQITNPQSGRYDVWVGTYGDDMVQSTLKVSELD</sequence>
<proteinExistence type="predicted"/>